<evidence type="ECO:0000313" key="2">
    <source>
        <dbReference type="Proteomes" id="UP000672032"/>
    </source>
</evidence>
<sequence>MLQKAPGKLTSSSLAYSYDNAINGVPLRATNVSPLKVPFEVSRSPIFEPPVHIPSLYPLQTITPSYLWVNEVILVVLSRSIATTPLPLIAPRVSTGVEVLGLRSPIPRPTSKEMAITAVATAINAMRGFVFRLLWFWVRDERSPRLLGGKDVSVGYPPSVHCYLVYSQPVRAASDL</sequence>
<organism evidence="1 2">
    <name type="scientific">Monilinia vaccinii-corymbosi</name>
    <dbReference type="NCBI Taxonomy" id="61207"/>
    <lineage>
        <taxon>Eukaryota</taxon>
        <taxon>Fungi</taxon>
        <taxon>Dikarya</taxon>
        <taxon>Ascomycota</taxon>
        <taxon>Pezizomycotina</taxon>
        <taxon>Leotiomycetes</taxon>
        <taxon>Helotiales</taxon>
        <taxon>Sclerotiniaceae</taxon>
        <taxon>Monilinia</taxon>
    </lineage>
</organism>
<dbReference type="EMBL" id="CP063406">
    <property type="protein sequence ID" value="QSZ32096.1"/>
    <property type="molecule type" value="Genomic_DNA"/>
</dbReference>
<keyword evidence="2" id="KW-1185">Reference proteome</keyword>
<gene>
    <name evidence="1" type="ORF">DSL72_001665</name>
</gene>
<proteinExistence type="predicted"/>
<accession>A0A8A3P7Q6</accession>
<dbReference type="Proteomes" id="UP000672032">
    <property type="component" value="Chromosome 2"/>
</dbReference>
<dbReference type="AlphaFoldDB" id="A0A8A3P7Q6"/>
<name>A0A8A3P7Q6_9HELO</name>
<evidence type="ECO:0000313" key="1">
    <source>
        <dbReference type="EMBL" id="QSZ32096.1"/>
    </source>
</evidence>
<reference evidence="1" key="1">
    <citation type="submission" date="2020-10" db="EMBL/GenBank/DDBJ databases">
        <title>Genome Sequence of Monilinia vaccinii-corymbosi Sheds Light on Mummy Berry Disease Infection of Blueberry and Mating Type.</title>
        <authorList>
            <person name="Yow A.G."/>
            <person name="Zhang Y."/>
            <person name="Bansal K."/>
            <person name="Eacker S.M."/>
            <person name="Sullivan S."/>
            <person name="Liachko I."/>
            <person name="Cubeta M.A."/>
            <person name="Rollins J.A."/>
            <person name="Ashrafi H."/>
        </authorList>
    </citation>
    <scope>NUCLEOTIDE SEQUENCE</scope>
    <source>
        <strain evidence="1">RL-1</strain>
    </source>
</reference>
<protein>
    <submittedName>
        <fullName evidence="1">Uncharacterized protein</fullName>
    </submittedName>
</protein>